<dbReference type="PRINTS" id="PR00180">
    <property type="entry name" value="CRETINALDHBP"/>
</dbReference>
<dbReference type="EMBL" id="QBIY01011588">
    <property type="protein sequence ID" value="RXN30314.1"/>
    <property type="molecule type" value="Genomic_DNA"/>
</dbReference>
<feature type="transmembrane region" description="Helical" evidence="6">
    <location>
        <begin position="217"/>
        <end position="239"/>
    </location>
</feature>
<keyword evidence="3 6" id="KW-1133">Transmembrane helix</keyword>
<dbReference type="GO" id="GO:1902936">
    <property type="term" value="F:phosphatidylinositol bisphosphate binding"/>
    <property type="evidence" value="ECO:0007669"/>
    <property type="project" value="TreeGrafter"/>
</dbReference>
<evidence type="ECO:0000256" key="4">
    <source>
        <dbReference type="ARBA" id="ARBA00023136"/>
    </source>
</evidence>
<evidence type="ECO:0000259" key="7">
    <source>
        <dbReference type="PROSITE" id="PS50191"/>
    </source>
</evidence>
<dbReference type="PANTHER" id="PTHR10174">
    <property type="entry name" value="ALPHA-TOCOPHEROL TRANSFER PROTEIN-RELATED"/>
    <property type="match status" value="1"/>
</dbReference>
<feature type="compositionally biased region" description="Basic and acidic residues" evidence="5">
    <location>
        <begin position="343"/>
        <end position="360"/>
    </location>
</feature>
<comment type="subcellular location">
    <subcellularLocation>
        <location evidence="1">Membrane</location>
        <topology evidence="1">Multi-pass membrane protein</topology>
    </subcellularLocation>
</comment>
<evidence type="ECO:0000256" key="2">
    <source>
        <dbReference type="ARBA" id="ARBA00022692"/>
    </source>
</evidence>
<evidence type="ECO:0000313" key="9">
    <source>
        <dbReference type="Proteomes" id="UP000290572"/>
    </source>
</evidence>
<dbReference type="InterPro" id="IPR011074">
    <property type="entry name" value="CRAL/TRIO_N_dom"/>
</dbReference>
<dbReference type="Pfam" id="PF02535">
    <property type="entry name" value="Zip"/>
    <property type="match status" value="1"/>
</dbReference>
<feature type="domain" description="CRAL-TRIO" evidence="7">
    <location>
        <begin position="440"/>
        <end position="601"/>
    </location>
</feature>
<dbReference type="InterPro" id="IPR036865">
    <property type="entry name" value="CRAL-TRIO_dom_sf"/>
</dbReference>
<feature type="transmembrane region" description="Helical" evidence="6">
    <location>
        <begin position="12"/>
        <end position="31"/>
    </location>
</feature>
<dbReference type="STRING" id="84645.A0A498NDG0"/>
<dbReference type="CDD" id="cd00170">
    <property type="entry name" value="SEC14"/>
    <property type="match status" value="1"/>
</dbReference>
<reference evidence="8 9" key="1">
    <citation type="submission" date="2018-03" db="EMBL/GenBank/DDBJ databases">
        <title>Draft genome sequence of Rohu Carp (Labeo rohita).</title>
        <authorList>
            <person name="Das P."/>
            <person name="Kushwaha B."/>
            <person name="Joshi C.G."/>
            <person name="Kumar D."/>
            <person name="Nagpure N.S."/>
            <person name="Sahoo L."/>
            <person name="Das S.P."/>
            <person name="Bit A."/>
            <person name="Patnaik S."/>
            <person name="Meher P.K."/>
            <person name="Jayasankar P."/>
            <person name="Koringa P.G."/>
            <person name="Patel N.V."/>
            <person name="Hinsu A.T."/>
            <person name="Kumar R."/>
            <person name="Pandey M."/>
            <person name="Agarwal S."/>
            <person name="Srivastava S."/>
            <person name="Singh M."/>
            <person name="Iquebal M.A."/>
            <person name="Jaiswal S."/>
            <person name="Angadi U.B."/>
            <person name="Kumar N."/>
            <person name="Raza M."/>
            <person name="Shah T.M."/>
            <person name="Rai A."/>
            <person name="Jena J.K."/>
        </authorList>
    </citation>
    <scope>NUCLEOTIDE SEQUENCE [LARGE SCALE GENOMIC DNA]</scope>
    <source>
        <strain evidence="8">DASCIFA01</strain>
        <tissue evidence="8">Testis</tissue>
    </source>
</reference>
<dbReference type="SUPFAM" id="SSF52087">
    <property type="entry name" value="CRAL/TRIO domain"/>
    <property type="match status" value="1"/>
</dbReference>
<evidence type="ECO:0000256" key="6">
    <source>
        <dbReference type="SAM" id="Phobius"/>
    </source>
</evidence>
<feature type="region of interest" description="Disordered" evidence="5">
    <location>
        <begin position="340"/>
        <end position="360"/>
    </location>
</feature>
<dbReference type="InterPro" id="IPR001251">
    <property type="entry name" value="CRAL-TRIO_dom"/>
</dbReference>
<dbReference type="GO" id="GO:0046873">
    <property type="term" value="F:metal ion transmembrane transporter activity"/>
    <property type="evidence" value="ECO:0007669"/>
    <property type="project" value="InterPro"/>
</dbReference>
<dbReference type="PANTHER" id="PTHR10174:SF233">
    <property type="entry name" value="CELLULAR RETINALDEHYDE-BINDING PROTEIN A"/>
    <property type="match status" value="1"/>
</dbReference>
<feature type="transmembrane region" description="Helical" evidence="6">
    <location>
        <begin position="43"/>
        <end position="65"/>
    </location>
</feature>
<protein>
    <submittedName>
        <fullName evidence="8">Retinaldehyde-binding 1-like protein</fullName>
    </submittedName>
</protein>
<dbReference type="Pfam" id="PF00650">
    <property type="entry name" value="CRAL_TRIO"/>
    <property type="match status" value="1"/>
</dbReference>
<evidence type="ECO:0000256" key="3">
    <source>
        <dbReference type="ARBA" id="ARBA00022989"/>
    </source>
</evidence>
<feature type="transmembrane region" description="Helical" evidence="6">
    <location>
        <begin position="85"/>
        <end position="102"/>
    </location>
</feature>
<comment type="caution">
    <text evidence="8">The sequence shown here is derived from an EMBL/GenBank/DDBJ whole genome shotgun (WGS) entry which is preliminary data.</text>
</comment>
<organism evidence="8 9">
    <name type="scientific">Labeo rohita</name>
    <name type="common">Indian major carp</name>
    <name type="synonym">Cyprinus rohita</name>
    <dbReference type="NCBI Taxonomy" id="84645"/>
    <lineage>
        <taxon>Eukaryota</taxon>
        <taxon>Metazoa</taxon>
        <taxon>Chordata</taxon>
        <taxon>Craniata</taxon>
        <taxon>Vertebrata</taxon>
        <taxon>Euteleostomi</taxon>
        <taxon>Actinopterygii</taxon>
        <taxon>Neopterygii</taxon>
        <taxon>Teleostei</taxon>
        <taxon>Ostariophysi</taxon>
        <taxon>Cypriniformes</taxon>
        <taxon>Cyprinidae</taxon>
        <taxon>Labeoninae</taxon>
        <taxon>Labeonini</taxon>
        <taxon>Labeo</taxon>
    </lineage>
</organism>
<feature type="transmembrane region" description="Helical" evidence="6">
    <location>
        <begin position="245"/>
        <end position="269"/>
    </location>
</feature>
<keyword evidence="9" id="KW-1185">Reference proteome</keyword>
<dbReference type="GO" id="GO:0016020">
    <property type="term" value="C:membrane"/>
    <property type="evidence" value="ECO:0007669"/>
    <property type="project" value="UniProtKB-SubCell"/>
</dbReference>
<evidence type="ECO:0000256" key="5">
    <source>
        <dbReference type="SAM" id="MobiDB-lite"/>
    </source>
</evidence>
<dbReference type="Gene3D" id="3.40.525.10">
    <property type="entry name" value="CRAL-TRIO lipid binding domain"/>
    <property type="match status" value="1"/>
</dbReference>
<proteinExistence type="predicted"/>
<accession>A0A498NDG0</accession>
<dbReference type="PROSITE" id="PS50191">
    <property type="entry name" value="CRAL_TRIO"/>
    <property type="match status" value="1"/>
</dbReference>
<dbReference type="SMART" id="SM00516">
    <property type="entry name" value="SEC14"/>
    <property type="match status" value="1"/>
</dbReference>
<dbReference type="SUPFAM" id="SSF46938">
    <property type="entry name" value="CRAL/TRIO N-terminal domain"/>
    <property type="match status" value="1"/>
</dbReference>
<keyword evidence="2 6" id="KW-0812">Transmembrane</keyword>
<keyword evidence="4 6" id="KW-0472">Membrane</keyword>
<evidence type="ECO:0000256" key="1">
    <source>
        <dbReference type="ARBA" id="ARBA00004141"/>
    </source>
</evidence>
<dbReference type="Gene3D" id="1.10.8.20">
    <property type="entry name" value="N-terminal domain of phosphatidylinositol transfer protein sec14p"/>
    <property type="match status" value="1"/>
</dbReference>
<dbReference type="Proteomes" id="UP000290572">
    <property type="component" value="Unassembled WGS sequence"/>
</dbReference>
<dbReference type="InterPro" id="IPR003689">
    <property type="entry name" value="ZIP"/>
</dbReference>
<sequence length="617" mass="69078">MDYLLQVKVGALVGVLVLTLIFGFIPARMKWFRESSGTETHRAVLSFVSCFAGGVFLSACLLDIIPDYLSDIRDKLQKQGLDEGFPLAEFIIACGFFTVLILEKMVLSCTEGHRNEETAPLLAPAGHGHAQGRHSLNDLESSGHHVHVDLHAHSSFRSFMLFLSLSLHSVFEGLAIGLQTTDTKVLEICIAILVHKSIIVFSLSVKLVQSAVRPMWVALYVTVFAVMSPLGIGVGISVIEAQLESGAFIQAVLEGLAAGTFVYITFLEILPHELNSPERPLLKVLFLLCGFSVMAATGGSQHHGCCFLTGTFRMVSEEEQALRAKLEHLSVNDHGPVYGPCKKLPDHTKQKAKDELNETEDKKVSSIKELRATIKEKASEGDDLAKAVQEKFENKPDSLLLRFIRARKFDVTRAHELMKGYVRFRRDYPELFENLTPEAVRSTIEAGYPRILSTRDKYGRVVLLFNIDNWDLEEVTFDETLRAYCVILEKLLENEETQINGFVLIENFKGFTMQHASGIKHTELKKMVDMLQDSFPARFKAVHVIHQPWYFTTTYNVVKPFMKSKLLERVFVHGDELDGYFRDFGAEILPPDFNGTGPNCDGKETAIKLFGSEDTAL</sequence>
<gene>
    <name evidence="8" type="ORF">ROHU_017810</name>
</gene>
<dbReference type="FunFam" id="3.40.525.10:FF:000002">
    <property type="entry name" value="Alpha-tocopherol transfer protein-like"/>
    <property type="match status" value="1"/>
</dbReference>
<dbReference type="Gene3D" id="1.20.5.1200">
    <property type="entry name" value="Alpha-tocopherol transfer"/>
    <property type="match status" value="1"/>
</dbReference>
<name>A0A498NDG0_LABRO</name>
<feature type="transmembrane region" description="Helical" evidence="6">
    <location>
        <begin position="281"/>
        <end position="299"/>
    </location>
</feature>
<dbReference type="SMART" id="SM01100">
    <property type="entry name" value="CRAL_TRIO_N"/>
    <property type="match status" value="1"/>
</dbReference>
<dbReference type="AlphaFoldDB" id="A0A498NDG0"/>
<dbReference type="Pfam" id="PF03765">
    <property type="entry name" value="CRAL_TRIO_N"/>
    <property type="match status" value="1"/>
</dbReference>
<evidence type="ECO:0000313" key="8">
    <source>
        <dbReference type="EMBL" id="RXN30314.1"/>
    </source>
</evidence>
<dbReference type="InterPro" id="IPR036273">
    <property type="entry name" value="CRAL/TRIO_N_dom_sf"/>
</dbReference>